<dbReference type="InterPro" id="IPR001789">
    <property type="entry name" value="Sig_transdc_resp-reg_receiver"/>
</dbReference>
<dbReference type="GO" id="GO:0006935">
    <property type="term" value="P:chemotaxis"/>
    <property type="evidence" value="ECO:0007669"/>
    <property type="project" value="UniProtKB-UniRule"/>
</dbReference>
<comment type="function">
    <text evidence="6">Involved in chemotaxis. Part of a chemotaxis signal transduction system that modulates chemotaxis in response to various stimuli. Catalyzes the demethylation of specific methylglutamate residues introduced into the chemoreceptors (methyl-accepting chemotaxis proteins or MCP) by CheR. Also mediates the irreversible deamidation of specific glutamine residues to glutamic acid.</text>
</comment>
<proteinExistence type="inferred from homology"/>
<keyword evidence="13" id="KW-1185">Reference proteome</keyword>
<dbReference type="Gene3D" id="3.40.50.180">
    <property type="entry name" value="Methylesterase CheB, C-terminal domain"/>
    <property type="match status" value="1"/>
</dbReference>
<dbReference type="EC" id="3.5.1.44" evidence="6"/>
<dbReference type="STRING" id="1121279.SAMN02745887_03172"/>
<dbReference type="EMBL" id="FPKR01000013">
    <property type="protein sequence ID" value="SFZ78762.1"/>
    <property type="molecule type" value="Genomic_DNA"/>
</dbReference>
<dbReference type="Pfam" id="PF00072">
    <property type="entry name" value="Response_reg"/>
    <property type="match status" value="1"/>
</dbReference>
<comment type="subcellular location">
    <subcellularLocation>
        <location evidence="6">Cytoplasm</location>
    </subcellularLocation>
</comment>
<dbReference type="PROSITE" id="PS50110">
    <property type="entry name" value="RESPONSE_REGULATORY"/>
    <property type="match status" value="1"/>
</dbReference>
<evidence type="ECO:0000256" key="2">
    <source>
        <dbReference type="ARBA" id="ARBA00022500"/>
    </source>
</evidence>
<dbReference type="PANTHER" id="PTHR42872">
    <property type="entry name" value="PROTEIN-GLUTAMATE METHYLESTERASE/PROTEIN-GLUTAMINE GLUTAMINASE"/>
    <property type="match status" value="1"/>
</dbReference>
<sequence length="354" mass="38077">MKQLIRIVVVDDSALMRKLLTDIINREPDMEVVGAAPDPYAARELIRALSPDAITLDIEMPKMNGLDFLDKLMRLKPTPVIMISTLTAAGSDTALRAMELGAVDCVAKPKLDLQRGLREAGEEIVEKLRMAAGARLRQPRAKPTSTAPRHPATPAAPRAPSSNIQHNRLIAIGASTGGTQALQTVLLGLPAEMPPIVVVQHMPPAFTEPFARRLNGICALTVKEAEQGERLRPGHVYIAPGDQHLALVRETGHLHCQLQSSERVNRHRPAVDVLFDSIAQLAAKRTLGVMLTGMGADGAQGMLAMKQAGAYNLAQDEDSCVVFGMPKEAIRAGAVDEVLPLDEIAAAILRQLAD</sequence>
<dbReference type="PIRSF" id="PIRSF000876">
    <property type="entry name" value="RR_chemtxs_CheB"/>
    <property type="match status" value="1"/>
</dbReference>
<keyword evidence="1 6" id="KW-0963">Cytoplasm</keyword>
<name>A0A1K2HR75_9NEIS</name>
<feature type="compositionally biased region" description="Low complexity" evidence="9">
    <location>
        <begin position="143"/>
        <end position="161"/>
    </location>
</feature>
<evidence type="ECO:0000256" key="7">
    <source>
        <dbReference type="PROSITE-ProRule" id="PRU00050"/>
    </source>
</evidence>
<dbReference type="SUPFAM" id="SSF52172">
    <property type="entry name" value="CheY-like"/>
    <property type="match status" value="1"/>
</dbReference>
<evidence type="ECO:0000256" key="1">
    <source>
        <dbReference type="ARBA" id="ARBA00022490"/>
    </source>
</evidence>
<dbReference type="PANTHER" id="PTHR42872:SF6">
    <property type="entry name" value="PROTEIN-GLUTAMATE METHYLESTERASE_PROTEIN-GLUTAMINE GLUTAMINASE"/>
    <property type="match status" value="1"/>
</dbReference>
<dbReference type="SMART" id="SM00448">
    <property type="entry name" value="REC"/>
    <property type="match status" value="1"/>
</dbReference>
<evidence type="ECO:0000256" key="6">
    <source>
        <dbReference type="HAMAP-Rule" id="MF_00099"/>
    </source>
</evidence>
<comment type="catalytic activity">
    <reaction evidence="6">
        <text>L-glutaminyl-[protein] + H2O = L-glutamyl-[protein] + NH4(+)</text>
        <dbReference type="Rhea" id="RHEA:16441"/>
        <dbReference type="Rhea" id="RHEA-COMP:10207"/>
        <dbReference type="Rhea" id="RHEA-COMP:10208"/>
        <dbReference type="ChEBI" id="CHEBI:15377"/>
        <dbReference type="ChEBI" id="CHEBI:28938"/>
        <dbReference type="ChEBI" id="CHEBI:29973"/>
        <dbReference type="ChEBI" id="CHEBI:30011"/>
        <dbReference type="EC" id="3.5.1.44"/>
    </reaction>
</comment>
<dbReference type="NCBIfam" id="NF009206">
    <property type="entry name" value="PRK12555.1"/>
    <property type="match status" value="1"/>
</dbReference>
<dbReference type="InterPro" id="IPR000673">
    <property type="entry name" value="Sig_transdc_resp-reg_Me-estase"/>
</dbReference>
<comment type="catalytic activity">
    <reaction evidence="5 6">
        <text>[protein]-L-glutamate 5-O-methyl ester + H2O = L-glutamyl-[protein] + methanol + H(+)</text>
        <dbReference type="Rhea" id="RHEA:23236"/>
        <dbReference type="Rhea" id="RHEA-COMP:10208"/>
        <dbReference type="Rhea" id="RHEA-COMP:10311"/>
        <dbReference type="ChEBI" id="CHEBI:15377"/>
        <dbReference type="ChEBI" id="CHEBI:15378"/>
        <dbReference type="ChEBI" id="CHEBI:17790"/>
        <dbReference type="ChEBI" id="CHEBI:29973"/>
        <dbReference type="ChEBI" id="CHEBI:82795"/>
        <dbReference type="EC" id="3.1.1.61"/>
    </reaction>
</comment>
<evidence type="ECO:0000259" key="11">
    <source>
        <dbReference type="PROSITE" id="PS50122"/>
    </source>
</evidence>
<dbReference type="GO" id="GO:0005737">
    <property type="term" value="C:cytoplasm"/>
    <property type="evidence" value="ECO:0007669"/>
    <property type="project" value="UniProtKB-SubCell"/>
</dbReference>
<dbReference type="SUPFAM" id="SSF52738">
    <property type="entry name" value="Methylesterase CheB, C-terminal domain"/>
    <property type="match status" value="1"/>
</dbReference>
<dbReference type="InterPro" id="IPR035909">
    <property type="entry name" value="CheB_C"/>
</dbReference>
<dbReference type="NCBIfam" id="NF001965">
    <property type="entry name" value="PRK00742.1"/>
    <property type="match status" value="1"/>
</dbReference>
<dbReference type="InterPro" id="IPR011006">
    <property type="entry name" value="CheY-like_superfamily"/>
</dbReference>
<comment type="similarity">
    <text evidence="6">Belongs to the CheB family.</text>
</comment>
<dbReference type="GO" id="GO:0000156">
    <property type="term" value="F:phosphorelay response regulator activity"/>
    <property type="evidence" value="ECO:0007669"/>
    <property type="project" value="InterPro"/>
</dbReference>
<organism evidence="12 13">
    <name type="scientific">Chitinimonas taiwanensis DSM 18899</name>
    <dbReference type="NCBI Taxonomy" id="1121279"/>
    <lineage>
        <taxon>Bacteria</taxon>
        <taxon>Pseudomonadati</taxon>
        <taxon>Pseudomonadota</taxon>
        <taxon>Betaproteobacteria</taxon>
        <taxon>Neisseriales</taxon>
        <taxon>Chitinibacteraceae</taxon>
        <taxon>Chitinimonas</taxon>
    </lineage>
</organism>
<feature type="domain" description="Response regulatory" evidence="10">
    <location>
        <begin position="6"/>
        <end position="123"/>
    </location>
</feature>
<dbReference type="GO" id="GO:0050568">
    <property type="term" value="F:protein-glutamine glutaminase activity"/>
    <property type="evidence" value="ECO:0007669"/>
    <property type="project" value="UniProtKB-UniRule"/>
</dbReference>
<feature type="active site" evidence="6 7">
    <location>
        <position position="201"/>
    </location>
</feature>
<feature type="modified residue" description="4-aspartylphosphate" evidence="6 8">
    <location>
        <position position="57"/>
    </location>
</feature>
<evidence type="ECO:0000256" key="4">
    <source>
        <dbReference type="ARBA" id="ARBA00022801"/>
    </source>
</evidence>
<dbReference type="PROSITE" id="PS50122">
    <property type="entry name" value="CHEB"/>
    <property type="match status" value="1"/>
</dbReference>
<evidence type="ECO:0000313" key="13">
    <source>
        <dbReference type="Proteomes" id="UP000186513"/>
    </source>
</evidence>
<dbReference type="Gene3D" id="3.40.50.2300">
    <property type="match status" value="1"/>
</dbReference>
<evidence type="ECO:0000256" key="3">
    <source>
        <dbReference type="ARBA" id="ARBA00022553"/>
    </source>
</evidence>
<evidence type="ECO:0000313" key="12">
    <source>
        <dbReference type="EMBL" id="SFZ78762.1"/>
    </source>
</evidence>
<dbReference type="RefSeq" id="WP_072429659.1">
    <property type="nucleotide sequence ID" value="NZ_FPKR01000013.1"/>
</dbReference>
<reference evidence="12 13" key="1">
    <citation type="submission" date="2016-11" db="EMBL/GenBank/DDBJ databases">
        <authorList>
            <person name="Jaros S."/>
            <person name="Januszkiewicz K."/>
            <person name="Wedrychowicz H."/>
        </authorList>
    </citation>
    <scope>NUCLEOTIDE SEQUENCE [LARGE SCALE GENOMIC DNA]</scope>
    <source>
        <strain evidence="12 13">DSM 18899</strain>
    </source>
</reference>
<dbReference type="GO" id="GO:0008984">
    <property type="term" value="F:protein-glutamate methylesterase activity"/>
    <property type="evidence" value="ECO:0007669"/>
    <property type="project" value="UniProtKB-UniRule"/>
</dbReference>
<comment type="PTM">
    <text evidence="6">Phosphorylated by CheA. Phosphorylation of the N-terminal regulatory domain activates the methylesterase activity.</text>
</comment>
<dbReference type="Pfam" id="PF01339">
    <property type="entry name" value="CheB_methylest"/>
    <property type="match status" value="1"/>
</dbReference>
<dbReference type="EC" id="3.1.1.61" evidence="6"/>
<dbReference type="InterPro" id="IPR008248">
    <property type="entry name" value="CheB-like"/>
</dbReference>
<dbReference type="HAMAP" id="MF_00099">
    <property type="entry name" value="CheB_chemtxs"/>
    <property type="match status" value="1"/>
</dbReference>
<dbReference type="OrthoDB" id="9793421at2"/>
<dbReference type="CDD" id="cd16432">
    <property type="entry name" value="CheB_Rec"/>
    <property type="match status" value="1"/>
</dbReference>
<feature type="active site" evidence="6 7">
    <location>
        <position position="175"/>
    </location>
</feature>
<evidence type="ECO:0000259" key="10">
    <source>
        <dbReference type="PROSITE" id="PS50110"/>
    </source>
</evidence>
<protein>
    <recommendedName>
        <fullName evidence="6">Protein-glutamate methylesterase/protein-glutamine glutaminase</fullName>
        <ecNumber evidence="6">3.1.1.61</ecNumber>
        <ecNumber evidence="6">3.5.1.44</ecNumber>
    </recommendedName>
</protein>
<feature type="active site" evidence="6 7">
    <location>
        <position position="297"/>
    </location>
</feature>
<keyword evidence="4 6" id="KW-0378">Hydrolase</keyword>
<evidence type="ECO:0000256" key="9">
    <source>
        <dbReference type="SAM" id="MobiDB-lite"/>
    </source>
</evidence>
<dbReference type="CDD" id="cd17541">
    <property type="entry name" value="REC_CheB-like"/>
    <property type="match status" value="1"/>
</dbReference>
<feature type="region of interest" description="Disordered" evidence="9">
    <location>
        <begin position="134"/>
        <end position="161"/>
    </location>
</feature>
<gene>
    <name evidence="6" type="primary">cheB</name>
    <name evidence="12" type="ORF">SAMN02745887_03172</name>
</gene>
<dbReference type="AlphaFoldDB" id="A0A1K2HR75"/>
<feature type="domain" description="CheB-type methylesterase" evidence="11">
    <location>
        <begin position="160"/>
        <end position="354"/>
    </location>
</feature>
<dbReference type="Proteomes" id="UP000186513">
    <property type="component" value="Unassembled WGS sequence"/>
</dbReference>
<evidence type="ECO:0000256" key="8">
    <source>
        <dbReference type="PROSITE-ProRule" id="PRU00169"/>
    </source>
</evidence>
<accession>A0A1K2HR75</accession>
<keyword evidence="2 6" id="KW-0145">Chemotaxis</keyword>
<comment type="domain">
    <text evidence="6">Contains a C-terminal catalytic domain, and an N-terminal region which modulates catalytic activity.</text>
</comment>
<keyword evidence="3 6" id="KW-0597">Phosphoprotein</keyword>
<evidence type="ECO:0000256" key="5">
    <source>
        <dbReference type="ARBA" id="ARBA00048267"/>
    </source>
</evidence>